<organism evidence="1 2">
    <name type="scientific">Ophiocordyceps unilateralis</name>
    <name type="common">Zombie-ant fungus</name>
    <name type="synonym">Torrubia unilateralis</name>
    <dbReference type="NCBI Taxonomy" id="268505"/>
    <lineage>
        <taxon>Eukaryota</taxon>
        <taxon>Fungi</taxon>
        <taxon>Dikarya</taxon>
        <taxon>Ascomycota</taxon>
        <taxon>Pezizomycotina</taxon>
        <taxon>Sordariomycetes</taxon>
        <taxon>Hypocreomycetidae</taxon>
        <taxon>Hypocreales</taxon>
        <taxon>Ophiocordycipitaceae</taxon>
        <taxon>Ophiocordyceps</taxon>
    </lineage>
</organism>
<gene>
    <name evidence="1" type="ORF">XA68_11112</name>
</gene>
<protein>
    <submittedName>
        <fullName evidence="1">Uncharacterized protein</fullName>
    </submittedName>
</protein>
<dbReference type="AlphaFoldDB" id="A0A2A9PFR3"/>
<reference evidence="1 2" key="2">
    <citation type="journal article" date="2017" name="Sci. Rep.">
        <title>Ant-infecting Ophiocordyceps genomes reveal a high diversity of potential behavioral manipulation genes and a possible major role for enterotoxins.</title>
        <authorList>
            <person name="de Bekker C."/>
            <person name="Ohm R.A."/>
            <person name="Evans H.C."/>
            <person name="Brachmann A."/>
            <person name="Hughes D.P."/>
        </authorList>
    </citation>
    <scope>NUCLEOTIDE SEQUENCE [LARGE SCALE GENOMIC DNA]</scope>
    <source>
        <strain evidence="1 2">SC16a</strain>
    </source>
</reference>
<dbReference type="OrthoDB" id="4921762at2759"/>
<comment type="caution">
    <text evidence="1">The sequence shown here is derived from an EMBL/GenBank/DDBJ whole genome shotgun (WGS) entry which is preliminary data.</text>
</comment>
<accession>A0A2A9PFR3</accession>
<proteinExistence type="predicted"/>
<dbReference type="Proteomes" id="UP000037136">
    <property type="component" value="Unassembled WGS sequence"/>
</dbReference>
<sequence length="149" mass="17197">MRRATSEVEAYESDHDDLNKILSASDKAFEQIQTTVKGLNAAKSYYSKDDAEALSDFIHHAHQTEKRLLKNDKEIVHEVQEKKLCKKFLEKMNTNLDLATKFLKDTVPKLPNQEYKEDITAEQAYLLQFIQERVNLYSGDSCKAAATYY</sequence>
<evidence type="ECO:0000313" key="2">
    <source>
        <dbReference type="Proteomes" id="UP000037136"/>
    </source>
</evidence>
<evidence type="ECO:0000313" key="1">
    <source>
        <dbReference type="EMBL" id="PFH60335.1"/>
    </source>
</evidence>
<reference evidence="1 2" key="1">
    <citation type="journal article" date="2015" name="BMC Genomics">
        <title>Gene expression during zombie ant biting behavior reflects the complexity underlying fungal parasitic behavioral manipulation.</title>
        <authorList>
            <person name="de Bekker C."/>
            <person name="Ohm R.A."/>
            <person name="Loreto R.G."/>
            <person name="Sebastian A."/>
            <person name="Albert I."/>
            <person name="Merrow M."/>
            <person name="Brachmann A."/>
            <person name="Hughes D.P."/>
        </authorList>
    </citation>
    <scope>NUCLEOTIDE SEQUENCE [LARGE SCALE GENOMIC DNA]</scope>
    <source>
        <strain evidence="1 2">SC16a</strain>
    </source>
</reference>
<dbReference type="EMBL" id="LAZP02000135">
    <property type="protein sequence ID" value="PFH60335.1"/>
    <property type="molecule type" value="Genomic_DNA"/>
</dbReference>
<name>A0A2A9PFR3_OPHUN</name>
<keyword evidence="2" id="KW-1185">Reference proteome</keyword>